<dbReference type="OrthoDB" id="10253744at2759"/>
<proteinExistence type="predicted"/>
<keyword evidence="3" id="KW-1185">Reference proteome</keyword>
<dbReference type="AlphaFoldDB" id="A0A0C2WXR0"/>
<protein>
    <submittedName>
        <fullName evidence="2">Uncharacterized protein</fullName>
    </submittedName>
</protein>
<feature type="region of interest" description="Disordered" evidence="1">
    <location>
        <begin position="248"/>
        <end position="268"/>
    </location>
</feature>
<feature type="compositionally biased region" description="Low complexity" evidence="1">
    <location>
        <begin position="49"/>
        <end position="63"/>
    </location>
</feature>
<dbReference type="HOGENOM" id="CLU_092126_0_0_1"/>
<dbReference type="InParanoid" id="A0A0C2WXR0"/>
<feature type="compositionally biased region" description="Basic and acidic residues" evidence="1">
    <location>
        <begin position="254"/>
        <end position="268"/>
    </location>
</feature>
<feature type="region of interest" description="Disordered" evidence="1">
    <location>
        <begin position="49"/>
        <end position="81"/>
    </location>
</feature>
<evidence type="ECO:0000313" key="2">
    <source>
        <dbReference type="EMBL" id="KIL61183.1"/>
    </source>
</evidence>
<organism evidence="2 3">
    <name type="scientific">Amanita muscaria (strain Koide BX008)</name>
    <dbReference type="NCBI Taxonomy" id="946122"/>
    <lineage>
        <taxon>Eukaryota</taxon>
        <taxon>Fungi</taxon>
        <taxon>Dikarya</taxon>
        <taxon>Basidiomycota</taxon>
        <taxon>Agaricomycotina</taxon>
        <taxon>Agaricomycetes</taxon>
        <taxon>Agaricomycetidae</taxon>
        <taxon>Agaricales</taxon>
        <taxon>Pluteineae</taxon>
        <taxon>Amanitaceae</taxon>
        <taxon>Amanita</taxon>
    </lineage>
</organism>
<dbReference type="EMBL" id="KN818287">
    <property type="protein sequence ID" value="KIL61183.1"/>
    <property type="molecule type" value="Genomic_DNA"/>
</dbReference>
<gene>
    <name evidence="2" type="ORF">M378DRAFT_167164</name>
</gene>
<name>A0A0C2WXR0_AMAMK</name>
<dbReference type="Proteomes" id="UP000054549">
    <property type="component" value="Unassembled WGS sequence"/>
</dbReference>
<sequence length="268" mass="29745">MKCVPVFRVFRRRMSSSLSPPPPLSSLRGTVQSHNAYILLHTVEMETTTAAAPSISTSESTTPQDSAAHNQVDPPDEDGENYSATVFSKNGRLEIPHVTLSNVEQVEETIRQFAIEDSSSSESVADSGIGNGPDEVHILICTHMARDCRGGVRGGAFARTVHEQIVQRGLFLEMERRRYAPNVLIYPFEDWPQQVSTILDELSVTVESCGVRPLGKTERPLLTSVKDHWRGRMRMSKVEQASLAQGFGLGQKQQRREDVDVEAVEARD</sequence>
<reference evidence="2 3" key="1">
    <citation type="submission" date="2014-04" db="EMBL/GenBank/DDBJ databases">
        <title>Evolutionary Origins and Diversification of the Mycorrhizal Mutualists.</title>
        <authorList>
            <consortium name="DOE Joint Genome Institute"/>
            <consortium name="Mycorrhizal Genomics Consortium"/>
            <person name="Kohler A."/>
            <person name="Kuo A."/>
            <person name="Nagy L.G."/>
            <person name="Floudas D."/>
            <person name="Copeland A."/>
            <person name="Barry K.W."/>
            <person name="Cichocki N."/>
            <person name="Veneault-Fourrey C."/>
            <person name="LaButti K."/>
            <person name="Lindquist E.A."/>
            <person name="Lipzen A."/>
            <person name="Lundell T."/>
            <person name="Morin E."/>
            <person name="Murat C."/>
            <person name="Riley R."/>
            <person name="Ohm R."/>
            <person name="Sun H."/>
            <person name="Tunlid A."/>
            <person name="Henrissat B."/>
            <person name="Grigoriev I.V."/>
            <person name="Hibbett D.S."/>
            <person name="Martin F."/>
        </authorList>
    </citation>
    <scope>NUCLEOTIDE SEQUENCE [LARGE SCALE GENOMIC DNA]</scope>
    <source>
        <strain evidence="2 3">Koide BX008</strain>
    </source>
</reference>
<evidence type="ECO:0000313" key="3">
    <source>
        <dbReference type="Proteomes" id="UP000054549"/>
    </source>
</evidence>
<evidence type="ECO:0000256" key="1">
    <source>
        <dbReference type="SAM" id="MobiDB-lite"/>
    </source>
</evidence>
<accession>A0A0C2WXR0</accession>
<dbReference type="STRING" id="946122.A0A0C2WXR0"/>